<name>A0ABN7VHM7_GIGMA</name>
<proteinExistence type="predicted"/>
<keyword evidence="2" id="KW-1185">Reference proteome</keyword>
<organism evidence="1 2">
    <name type="scientific">Gigaspora margarita</name>
    <dbReference type="NCBI Taxonomy" id="4874"/>
    <lineage>
        <taxon>Eukaryota</taxon>
        <taxon>Fungi</taxon>
        <taxon>Fungi incertae sedis</taxon>
        <taxon>Mucoromycota</taxon>
        <taxon>Glomeromycotina</taxon>
        <taxon>Glomeromycetes</taxon>
        <taxon>Diversisporales</taxon>
        <taxon>Gigasporaceae</taxon>
        <taxon>Gigaspora</taxon>
    </lineage>
</organism>
<feature type="non-terminal residue" evidence="1">
    <location>
        <position position="68"/>
    </location>
</feature>
<gene>
    <name evidence="1" type="ORF">GMARGA_LOCUS18877</name>
</gene>
<protein>
    <submittedName>
        <fullName evidence="1">39075_t:CDS:1</fullName>
    </submittedName>
</protein>
<accession>A0ABN7VHM7</accession>
<sequence>MSQVYREFLVTKKIFETEEKKYLLALLKLFQAVSNSLDYEDAFVTYNKIKNEGNDNFKYQVKFACWCW</sequence>
<evidence type="ECO:0000313" key="2">
    <source>
        <dbReference type="Proteomes" id="UP000789901"/>
    </source>
</evidence>
<comment type="caution">
    <text evidence="1">The sequence shown here is derived from an EMBL/GenBank/DDBJ whole genome shotgun (WGS) entry which is preliminary data.</text>
</comment>
<dbReference type="EMBL" id="CAJVQB010015369">
    <property type="protein sequence ID" value="CAG8774163.1"/>
    <property type="molecule type" value="Genomic_DNA"/>
</dbReference>
<dbReference type="Proteomes" id="UP000789901">
    <property type="component" value="Unassembled WGS sequence"/>
</dbReference>
<evidence type="ECO:0000313" key="1">
    <source>
        <dbReference type="EMBL" id="CAG8774163.1"/>
    </source>
</evidence>
<reference evidence="1 2" key="1">
    <citation type="submission" date="2021-06" db="EMBL/GenBank/DDBJ databases">
        <authorList>
            <person name="Kallberg Y."/>
            <person name="Tangrot J."/>
            <person name="Rosling A."/>
        </authorList>
    </citation>
    <scope>NUCLEOTIDE SEQUENCE [LARGE SCALE GENOMIC DNA]</scope>
    <source>
        <strain evidence="1 2">120-4 pot B 10/14</strain>
    </source>
</reference>